<keyword evidence="7" id="KW-0223">Dioxygenase</keyword>
<keyword evidence="5" id="KW-0411">Iron-sulfur</keyword>
<evidence type="ECO:0000256" key="4">
    <source>
        <dbReference type="ARBA" id="ARBA00023004"/>
    </source>
</evidence>
<sequence length="437" mass="48737">MSTESKLDVLSHVGQGTKMGALFRSVWLPAILSSQLPAPKCAPVRLKLLGEELVAFRNGAGEVGIVQANCAHRLAPLFYGRVEDKGIRCSYHGWLYNEEGQCLQMQNEADASICSKVKIKAYKAVERADIVWVYMGADDPPEFPKFPWIDLPKAQRNATVWIQESNWLQGIEGELDSSHVSILHTNPETMATSPVHRPYSAVDLTPKLYAKDTPVGVLAVARRNAGNEYYWRVAQFMVPSFSSIPAADFPVGGRAFIPIDDYNTYTWDFNYYLKGALPEDFLDYVGKGLAFPPQSEYRPYRLNTGTIVDTFVPVRTAANNYLINRQGASHSSPSGIHGLNDQDRAMQEGMLATPESDGRIVDRDKEFLVAADIAIVRSRRRLMRIVESEESLNKFRELIRDGSAYGVVPLDVLSDADELDDFLQKHQGELYSGVQPA</sequence>
<keyword evidence="3" id="KW-0560">Oxidoreductase</keyword>
<dbReference type="GO" id="GO:0046872">
    <property type="term" value="F:metal ion binding"/>
    <property type="evidence" value="ECO:0007669"/>
    <property type="project" value="UniProtKB-KW"/>
</dbReference>
<dbReference type="CDD" id="cd03479">
    <property type="entry name" value="Rieske_RO_Alpha_PhDO_like"/>
    <property type="match status" value="1"/>
</dbReference>
<proteinExistence type="predicted"/>
<evidence type="ECO:0000256" key="5">
    <source>
        <dbReference type="ARBA" id="ARBA00023014"/>
    </source>
</evidence>
<name>A0A4Y8MK64_9BURK</name>
<organism evidence="7 8">
    <name type="scientific">Paraburkholderia dipogonis</name>
    <dbReference type="NCBI Taxonomy" id="1211383"/>
    <lineage>
        <taxon>Bacteria</taxon>
        <taxon>Pseudomonadati</taxon>
        <taxon>Pseudomonadota</taxon>
        <taxon>Betaproteobacteria</taxon>
        <taxon>Burkholderiales</taxon>
        <taxon>Burkholderiaceae</taxon>
        <taxon>Paraburkholderia</taxon>
    </lineage>
</organism>
<protein>
    <submittedName>
        <fullName evidence="7">3-chlorobenzoate-3,4-dioxygenase</fullName>
    </submittedName>
</protein>
<dbReference type="GO" id="GO:0051537">
    <property type="term" value="F:2 iron, 2 sulfur cluster binding"/>
    <property type="evidence" value="ECO:0007669"/>
    <property type="project" value="UniProtKB-KW"/>
</dbReference>
<evidence type="ECO:0000313" key="8">
    <source>
        <dbReference type="Proteomes" id="UP000297385"/>
    </source>
</evidence>
<dbReference type="InterPro" id="IPR017941">
    <property type="entry name" value="Rieske_2Fe-2S"/>
</dbReference>
<dbReference type="Pfam" id="PF19301">
    <property type="entry name" value="LigXa_C"/>
    <property type="match status" value="1"/>
</dbReference>
<dbReference type="Pfam" id="PF00355">
    <property type="entry name" value="Rieske"/>
    <property type="match status" value="1"/>
</dbReference>
<dbReference type="PANTHER" id="PTHR21266">
    <property type="entry name" value="IRON-SULFUR DOMAIN CONTAINING PROTEIN"/>
    <property type="match status" value="1"/>
</dbReference>
<evidence type="ECO:0000259" key="6">
    <source>
        <dbReference type="PROSITE" id="PS51296"/>
    </source>
</evidence>
<dbReference type="SUPFAM" id="SSF55961">
    <property type="entry name" value="Bet v1-like"/>
    <property type="match status" value="1"/>
</dbReference>
<dbReference type="PROSITE" id="PS51296">
    <property type="entry name" value="RIESKE"/>
    <property type="match status" value="1"/>
</dbReference>
<dbReference type="RefSeq" id="WP_134466325.1">
    <property type="nucleotide sequence ID" value="NZ_JBHMFL010000148.1"/>
</dbReference>
<dbReference type="Gene3D" id="2.102.10.10">
    <property type="entry name" value="Rieske [2Fe-2S] iron-sulphur domain"/>
    <property type="match status" value="1"/>
</dbReference>
<keyword evidence="1" id="KW-0001">2Fe-2S</keyword>
<comment type="caution">
    <text evidence="7">The sequence shown here is derived from an EMBL/GenBank/DDBJ whole genome shotgun (WGS) entry which is preliminary data.</text>
</comment>
<reference evidence="7 8" key="1">
    <citation type="submission" date="2019-03" db="EMBL/GenBank/DDBJ databases">
        <title>Complete Genome Sequence of Paraburkholderia dipogonis ICMP 19430T, a Nitrogen-fixing Symbiont of the South African Invasive Legume Dipogon lignosus in New Zealand.</title>
        <authorList>
            <person name="De Meyer S.E."/>
        </authorList>
    </citation>
    <scope>NUCLEOTIDE SEQUENCE [LARGE SCALE GENOMIC DNA]</scope>
    <source>
        <strain evidence="7 8">ICMP 19430</strain>
    </source>
</reference>
<dbReference type="SUPFAM" id="SSF50022">
    <property type="entry name" value="ISP domain"/>
    <property type="match status" value="1"/>
</dbReference>
<dbReference type="GO" id="GO:0051213">
    <property type="term" value="F:dioxygenase activity"/>
    <property type="evidence" value="ECO:0007669"/>
    <property type="project" value="UniProtKB-KW"/>
</dbReference>
<dbReference type="InterPro" id="IPR050584">
    <property type="entry name" value="Cholesterol_7-desaturase"/>
</dbReference>
<dbReference type="PANTHER" id="PTHR21266:SF59">
    <property type="entry name" value="BLR4922 PROTEIN"/>
    <property type="match status" value="1"/>
</dbReference>
<keyword evidence="4" id="KW-0408">Iron</keyword>
<dbReference type="InterPro" id="IPR036922">
    <property type="entry name" value="Rieske_2Fe-2S_sf"/>
</dbReference>
<dbReference type="GeneID" id="97310757"/>
<dbReference type="AlphaFoldDB" id="A0A4Y8MK64"/>
<dbReference type="Proteomes" id="UP000297385">
    <property type="component" value="Unassembled WGS sequence"/>
</dbReference>
<dbReference type="InterPro" id="IPR045623">
    <property type="entry name" value="LigXa_C"/>
</dbReference>
<evidence type="ECO:0000256" key="3">
    <source>
        <dbReference type="ARBA" id="ARBA00023002"/>
    </source>
</evidence>
<keyword evidence="2" id="KW-0479">Metal-binding</keyword>
<dbReference type="EMBL" id="SNVI01000005">
    <property type="protein sequence ID" value="TFE37808.1"/>
    <property type="molecule type" value="Genomic_DNA"/>
</dbReference>
<gene>
    <name evidence="7" type="ORF">E2553_41230</name>
</gene>
<evidence type="ECO:0000313" key="7">
    <source>
        <dbReference type="EMBL" id="TFE37808.1"/>
    </source>
</evidence>
<evidence type="ECO:0000256" key="2">
    <source>
        <dbReference type="ARBA" id="ARBA00022723"/>
    </source>
</evidence>
<accession>A0A4Y8MK64</accession>
<feature type="domain" description="Rieske" evidence="6">
    <location>
        <begin position="27"/>
        <end position="133"/>
    </location>
</feature>
<evidence type="ECO:0000256" key="1">
    <source>
        <dbReference type="ARBA" id="ARBA00022714"/>
    </source>
</evidence>